<name>A0A167H7Y5_METRR</name>
<evidence type="ECO:0000313" key="1">
    <source>
        <dbReference type="EMBL" id="OAA47591.1"/>
    </source>
</evidence>
<protein>
    <submittedName>
        <fullName evidence="1">Uncharacterized protein</fullName>
    </submittedName>
</protein>
<keyword evidence="2" id="KW-1185">Reference proteome</keyword>
<accession>A0A167H7Y5</accession>
<organism evidence="1 2">
    <name type="scientific">Metarhizium rileyi (strain RCEF 4871)</name>
    <name type="common">Nomuraea rileyi</name>
    <dbReference type="NCBI Taxonomy" id="1649241"/>
    <lineage>
        <taxon>Eukaryota</taxon>
        <taxon>Fungi</taxon>
        <taxon>Dikarya</taxon>
        <taxon>Ascomycota</taxon>
        <taxon>Pezizomycotina</taxon>
        <taxon>Sordariomycetes</taxon>
        <taxon>Hypocreomycetidae</taxon>
        <taxon>Hypocreales</taxon>
        <taxon>Clavicipitaceae</taxon>
        <taxon>Metarhizium</taxon>
    </lineage>
</organism>
<dbReference type="OrthoDB" id="3540486at2759"/>
<evidence type="ECO:0000313" key="2">
    <source>
        <dbReference type="Proteomes" id="UP000243498"/>
    </source>
</evidence>
<gene>
    <name evidence="1" type="ORF">NOR_02081</name>
</gene>
<sequence length="287" mass="33212">MTAPVRFDVPFINYEADILVVFDDWAYTGALNTVDRRPQTEQCEIDPFVGLHRDRIRHAGFCESADELWSALLSLDVSTMPQLQSLSLIRMGPLPPGRTNLAVLPLLREMYPAQSQDMDCVIREVLFPEDLYQAFFHHWRSRDELFEPRSELPLYQAFRRFWKAFLWHILNREARTGFSRDYSSWWTFMEYVGRTGANAVDSVCVLNRVQGCGAGGHSHEDMLNWTPQFQLRCKLLCEKGEVEALKALREANGGQLVERASLKGLQRLLPTEHISGWCRLYNFMMST</sequence>
<dbReference type="Proteomes" id="UP000243498">
    <property type="component" value="Unassembled WGS sequence"/>
</dbReference>
<reference evidence="1 2" key="1">
    <citation type="journal article" date="2016" name="Genome Biol. Evol.">
        <title>Divergent and convergent evolution of fungal pathogenicity.</title>
        <authorList>
            <person name="Shang Y."/>
            <person name="Xiao G."/>
            <person name="Zheng P."/>
            <person name="Cen K."/>
            <person name="Zhan S."/>
            <person name="Wang C."/>
        </authorList>
    </citation>
    <scope>NUCLEOTIDE SEQUENCE [LARGE SCALE GENOMIC DNA]</scope>
    <source>
        <strain evidence="1 2">RCEF 4871</strain>
    </source>
</reference>
<dbReference type="EMBL" id="AZHC01000005">
    <property type="protein sequence ID" value="OAA47591.1"/>
    <property type="molecule type" value="Genomic_DNA"/>
</dbReference>
<comment type="caution">
    <text evidence="1">The sequence shown here is derived from an EMBL/GenBank/DDBJ whole genome shotgun (WGS) entry which is preliminary data.</text>
</comment>
<dbReference type="AlphaFoldDB" id="A0A167H7Y5"/>
<proteinExistence type="predicted"/>
<dbReference type="OMA" id="GHSHEDM"/>